<evidence type="ECO:0008006" key="5">
    <source>
        <dbReference type="Google" id="ProtNLM"/>
    </source>
</evidence>
<dbReference type="InterPro" id="IPR036291">
    <property type="entry name" value="NAD(P)-bd_dom_sf"/>
</dbReference>
<dbReference type="Gene3D" id="3.40.50.720">
    <property type="entry name" value="NAD(P)-binding Rossmann-like Domain"/>
    <property type="match status" value="1"/>
</dbReference>
<dbReference type="STRING" id="215243.A0A0D2DJA4"/>
<dbReference type="InterPro" id="IPR002347">
    <property type="entry name" value="SDR_fam"/>
</dbReference>
<dbReference type="PANTHER" id="PTHR43669">
    <property type="entry name" value="5-KETO-D-GLUCONATE 5-REDUCTASE"/>
    <property type="match status" value="1"/>
</dbReference>
<evidence type="ECO:0000313" key="3">
    <source>
        <dbReference type="EMBL" id="KIW43033.1"/>
    </source>
</evidence>
<dbReference type="OrthoDB" id="5336600at2759"/>
<evidence type="ECO:0000313" key="4">
    <source>
        <dbReference type="Proteomes" id="UP000053342"/>
    </source>
</evidence>
<name>A0A0D2DJA4_9EURO</name>
<dbReference type="Pfam" id="PF00106">
    <property type="entry name" value="adh_short"/>
    <property type="match status" value="1"/>
</dbReference>
<protein>
    <recommendedName>
        <fullName evidence="5">Short-chain dehydrogenase</fullName>
    </recommendedName>
</protein>
<reference evidence="3 4" key="1">
    <citation type="submission" date="2015-01" db="EMBL/GenBank/DDBJ databases">
        <title>The Genome Sequence of Exophiala oligosperma CBS72588.</title>
        <authorList>
            <consortium name="The Broad Institute Genomics Platform"/>
            <person name="Cuomo C."/>
            <person name="de Hoog S."/>
            <person name="Gorbushina A."/>
            <person name="Stielow B."/>
            <person name="Teixiera M."/>
            <person name="Abouelleil A."/>
            <person name="Chapman S.B."/>
            <person name="Priest M."/>
            <person name="Young S.K."/>
            <person name="Wortman J."/>
            <person name="Nusbaum C."/>
            <person name="Birren B."/>
        </authorList>
    </citation>
    <scope>NUCLEOTIDE SEQUENCE [LARGE SCALE GENOMIC DNA]</scope>
    <source>
        <strain evidence="3 4">CBS 72588</strain>
    </source>
</reference>
<dbReference type="RefSeq" id="XP_016263249.1">
    <property type="nucleotide sequence ID" value="XM_016405043.1"/>
</dbReference>
<keyword evidence="2" id="KW-0560">Oxidoreductase</keyword>
<proteinExistence type="inferred from homology"/>
<comment type="similarity">
    <text evidence="1">Belongs to the short-chain dehydrogenases/reductases (SDR) family.</text>
</comment>
<dbReference type="AlphaFoldDB" id="A0A0D2DJA4"/>
<dbReference type="PANTHER" id="PTHR43669:SF4">
    <property type="entry name" value="SHORT-CHAIN DEHYDROGENASE"/>
    <property type="match status" value="1"/>
</dbReference>
<accession>A0A0D2DJA4</accession>
<evidence type="ECO:0000256" key="2">
    <source>
        <dbReference type="ARBA" id="ARBA00023002"/>
    </source>
</evidence>
<dbReference type="SUPFAM" id="SSF51735">
    <property type="entry name" value="NAD(P)-binding Rossmann-fold domains"/>
    <property type="match status" value="1"/>
</dbReference>
<keyword evidence="4" id="KW-1185">Reference proteome</keyword>
<dbReference type="EMBL" id="KN847335">
    <property type="protein sequence ID" value="KIW43033.1"/>
    <property type="molecule type" value="Genomic_DNA"/>
</dbReference>
<evidence type="ECO:0000256" key="1">
    <source>
        <dbReference type="ARBA" id="ARBA00006484"/>
    </source>
</evidence>
<dbReference type="HOGENOM" id="CLU_103010_1_0_1"/>
<sequence>METTKVALIFGAGPNIGRHVADALSEKGYKVALASRTNHGTDQYKRNQIHIPIDLTRPENVPGVFDQVKNEFGTFPSVVVYNGALRIPNDPEDPLSLSSFKIQDYNSSMSVNTTSVLLALQHAVAGFRTLPASATIKTFIFTGNVLNLVTVPGVLTFGITKSATAYAIRSLVDTKVYQKDGIRFYYADERAENGGPVFLDIDGPAAAVEYLGLIERKDQGPWLHTYIKGKGYKDFGDKPWKPQQ</sequence>
<dbReference type="VEuPathDB" id="FungiDB:PV06_04182"/>
<organism evidence="3 4">
    <name type="scientific">Exophiala oligosperma</name>
    <dbReference type="NCBI Taxonomy" id="215243"/>
    <lineage>
        <taxon>Eukaryota</taxon>
        <taxon>Fungi</taxon>
        <taxon>Dikarya</taxon>
        <taxon>Ascomycota</taxon>
        <taxon>Pezizomycotina</taxon>
        <taxon>Eurotiomycetes</taxon>
        <taxon>Chaetothyriomycetidae</taxon>
        <taxon>Chaetothyriales</taxon>
        <taxon>Herpotrichiellaceae</taxon>
        <taxon>Exophiala</taxon>
    </lineage>
</organism>
<dbReference type="GO" id="GO:0016491">
    <property type="term" value="F:oxidoreductase activity"/>
    <property type="evidence" value="ECO:0007669"/>
    <property type="project" value="UniProtKB-KW"/>
</dbReference>
<dbReference type="Proteomes" id="UP000053342">
    <property type="component" value="Unassembled WGS sequence"/>
</dbReference>
<dbReference type="CDD" id="cd05233">
    <property type="entry name" value="SDR_c"/>
    <property type="match status" value="1"/>
</dbReference>
<gene>
    <name evidence="3" type="ORF">PV06_04182</name>
</gene>
<dbReference type="GeneID" id="27356256"/>